<gene>
    <name evidence="2" type="ORF">BE221DRAFT_159407</name>
</gene>
<name>A0A1Y5IC55_OSTTA</name>
<accession>A0A1Y5IC55</accession>
<protein>
    <submittedName>
        <fullName evidence="2">Uncharacterized protein</fullName>
    </submittedName>
</protein>
<dbReference type="Proteomes" id="UP000195557">
    <property type="component" value="Unassembled WGS sequence"/>
</dbReference>
<reference evidence="2" key="1">
    <citation type="submission" date="2017-04" db="EMBL/GenBank/DDBJ databases">
        <title>Population genomics of picophytoplankton unveils novel chromosome hypervariability.</title>
        <authorList>
            <consortium name="DOE Joint Genome Institute"/>
            <person name="Blanc-Mathieu R."/>
            <person name="Krasovec M."/>
            <person name="Hebrard M."/>
            <person name="Yau S."/>
            <person name="Desgranges E."/>
            <person name="Martin J."/>
            <person name="Schackwitz W."/>
            <person name="Kuo A."/>
            <person name="Salin G."/>
            <person name="Donnadieu C."/>
            <person name="Desdevises Y."/>
            <person name="Sanchez-Ferandin S."/>
            <person name="Moreau H."/>
            <person name="Rivals E."/>
            <person name="Grigoriev I.V."/>
            <person name="Grimsley N."/>
            <person name="Eyre-Walker A."/>
            <person name="Piganeau G."/>
        </authorList>
    </citation>
    <scope>NUCLEOTIDE SEQUENCE [LARGE SCALE GENOMIC DNA]</scope>
    <source>
        <strain evidence="2">RCC 1115</strain>
    </source>
</reference>
<evidence type="ECO:0000313" key="2">
    <source>
        <dbReference type="EMBL" id="OUS47168.1"/>
    </source>
</evidence>
<proteinExistence type="predicted"/>
<dbReference type="EMBL" id="KZ155780">
    <property type="protein sequence ID" value="OUS47168.1"/>
    <property type="molecule type" value="Genomic_DNA"/>
</dbReference>
<feature type="region of interest" description="Disordered" evidence="1">
    <location>
        <begin position="100"/>
        <end position="123"/>
    </location>
</feature>
<organism evidence="2">
    <name type="scientific">Ostreococcus tauri</name>
    <name type="common">Marine green alga</name>
    <dbReference type="NCBI Taxonomy" id="70448"/>
    <lineage>
        <taxon>Eukaryota</taxon>
        <taxon>Viridiplantae</taxon>
        <taxon>Chlorophyta</taxon>
        <taxon>Mamiellophyceae</taxon>
        <taxon>Mamiellales</taxon>
        <taxon>Bathycoccaceae</taxon>
        <taxon>Ostreococcus</taxon>
    </lineage>
</organism>
<evidence type="ECO:0000256" key="1">
    <source>
        <dbReference type="SAM" id="MobiDB-lite"/>
    </source>
</evidence>
<sequence>MGEGGAALAISQSDDLQILSRSLDSRCDTMSGSGDISLSKTTCEQKRFKDFTGVDSLVAPLFSLIVFTTIHFLESKRGEAFKIFPERLIRPRAKIFDETQHYADPQPDDTAHGGNKATKATNV</sequence>
<dbReference type="AlphaFoldDB" id="A0A1Y5IC55"/>